<dbReference type="EMBL" id="SACQ01000001">
    <property type="protein sequence ID" value="RVU32364.1"/>
    <property type="molecule type" value="Genomic_DNA"/>
</dbReference>
<dbReference type="SUPFAM" id="SSF63380">
    <property type="entry name" value="Riboflavin synthase domain-like"/>
    <property type="match status" value="1"/>
</dbReference>
<evidence type="ECO:0000313" key="5">
    <source>
        <dbReference type="EMBL" id="RVU32364.1"/>
    </source>
</evidence>
<dbReference type="Pfam" id="PF00970">
    <property type="entry name" value="FAD_binding_6"/>
    <property type="match status" value="1"/>
</dbReference>
<dbReference type="InterPro" id="IPR001433">
    <property type="entry name" value="OxRdtase_FAD/NAD-bd"/>
</dbReference>
<dbReference type="SUPFAM" id="SSF52343">
    <property type="entry name" value="Ferredoxin reductase-like, C-terminal NADP-linked domain"/>
    <property type="match status" value="1"/>
</dbReference>
<dbReference type="Gene3D" id="3.40.50.80">
    <property type="entry name" value="Nucleotide-binding domain of ferredoxin-NADP reductase (FNR) module"/>
    <property type="match status" value="1"/>
</dbReference>
<dbReference type="GO" id="GO:0051537">
    <property type="term" value="F:2 iron, 2 sulfur cluster binding"/>
    <property type="evidence" value="ECO:0007669"/>
    <property type="project" value="InterPro"/>
</dbReference>
<dbReference type="PROSITE" id="PS51384">
    <property type="entry name" value="FAD_FR"/>
    <property type="match status" value="1"/>
</dbReference>
<dbReference type="InterPro" id="IPR017938">
    <property type="entry name" value="Riboflavin_synthase-like_b-brl"/>
</dbReference>
<dbReference type="InterPro" id="IPR001041">
    <property type="entry name" value="2Fe-2S_ferredoxin-type"/>
</dbReference>
<dbReference type="Gene3D" id="3.10.20.30">
    <property type="match status" value="1"/>
</dbReference>
<evidence type="ECO:0000256" key="1">
    <source>
        <dbReference type="ARBA" id="ARBA00034078"/>
    </source>
</evidence>
<evidence type="ECO:0000259" key="3">
    <source>
        <dbReference type="PROSITE" id="PS51085"/>
    </source>
</evidence>
<feature type="domain" description="FAD-binding FR-type" evidence="4">
    <location>
        <begin position="1"/>
        <end position="104"/>
    </location>
</feature>
<comment type="caution">
    <text evidence="5">The sequence shown here is derived from an EMBL/GenBank/DDBJ whole genome shotgun (WGS) entry which is preliminary data.</text>
</comment>
<proteinExistence type="predicted"/>
<dbReference type="Gene3D" id="2.40.30.10">
    <property type="entry name" value="Translation factors"/>
    <property type="match status" value="1"/>
</dbReference>
<dbReference type="InterPro" id="IPR012675">
    <property type="entry name" value="Beta-grasp_dom_sf"/>
</dbReference>
<dbReference type="CDD" id="cd00207">
    <property type="entry name" value="fer2"/>
    <property type="match status" value="1"/>
</dbReference>
<dbReference type="PROSITE" id="PS00197">
    <property type="entry name" value="2FE2S_FER_1"/>
    <property type="match status" value="1"/>
</dbReference>
<dbReference type="PROSITE" id="PS51085">
    <property type="entry name" value="2FE2S_FER_2"/>
    <property type="match status" value="1"/>
</dbReference>
<comment type="cofactor">
    <cofactor evidence="1">
        <name>[2Fe-2S] cluster</name>
        <dbReference type="ChEBI" id="CHEBI:190135"/>
    </cofactor>
</comment>
<accession>A0A437QCV7</accession>
<organism evidence="5 6">
    <name type="scientific">Neptunomonas marina</name>
    <dbReference type="NCBI Taxonomy" id="1815562"/>
    <lineage>
        <taxon>Bacteria</taxon>
        <taxon>Pseudomonadati</taxon>
        <taxon>Pseudomonadota</taxon>
        <taxon>Gammaproteobacteria</taxon>
        <taxon>Oceanospirillales</taxon>
        <taxon>Oceanospirillaceae</taxon>
        <taxon>Neptunomonas</taxon>
    </lineage>
</organism>
<dbReference type="InterPro" id="IPR039261">
    <property type="entry name" value="FNR_nucleotide-bd"/>
</dbReference>
<evidence type="ECO:0000259" key="4">
    <source>
        <dbReference type="PROSITE" id="PS51384"/>
    </source>
</evidence>
<dbReference type="InterPro" id="IPR017927">
    <property type="entry name" value="FAD-bd_FR_type"/>
</dbReference>
<dbReference type="PRINTS" id="PR00371">
    <property type="entry name" value="FPNCR"/>
</dbReference>
<dbReference type="InterPro" id="IPR006058">
    <property type="entry name" value="2Fe2S_fd_BS"/>
</dbReference>
<dbReference type="CDD" id="cd06214">
    <property type="entry name" value="PA_degradation_oxidoreductase_like"/>
    <property type="match status" value="1"/>
</dbReference>
<evidence type="ECO:0000313" key="6">
    <source>
        <dbReference type="Proteomes" id="UP000282818"/>
    </source>
</evidence>
<dbReference type="InterPro" id="IPR036010">
    <property type="entry name" value="2Fe-2S_ferredoxin-like_sf"/>
</dbReference>
<name>A0A437QCV7_9GAMM</name>
<gene>
    <name evidence="5" type="ORF">EOE65_01555</name>
</gene>
<feature type="region of interest" description="Disordered" evidence="2">
    <location>
        <begin position="349"/>
        <end position="372"/>
    </location>
</feature>
<dbReference type="RefSeq" id="WP_127692533.1">
    <property type="nucleotide sequence ID" value="NZ_SACQ01000001.1"/>
</dbReference>
<dbReference type="SUPFAM" id="SSF54292">
    <property type="entry name" value="2Fe-2S ferredoxin-like"/>
    <property type="match status" value="1"/>
</dbReference>
<feature type="domain" description="2Fe-2S ferredoxin-type" evidence="3">
    <location>
        <begin position="260"/>
        <end position="353"/>
    </location>
</feature>
<dbReference type="Pfam" id="PF00175">
    <property type="entry name" value="NAD_binding_1"/>
    <property type="match status" value="1"/>
</dbReference>
<dbReference type="GO" id="GO:0016491">
    <property type="term" value="F:oxidoreductase activity"/>
    <property type="evidence" value="ECO:0007669"/>
    <property type="project" value="InterPro"/>
</dbReference>
<dbReference type="InterPro" id="IPR050415">
    <property type="entry name" value="MRET"/>
</dbReference>
<keyword evidence="6" id="KW-1185">Reference proteome</keyword>
<dbReference type="InterPro" id="IPR001709">
    <property type="entry name" value="Flavoprot_Pyr_Nucl_cyt_Rdtase"/>
</dbReference>
<reference evidence="5 6" key="1">
    <citation type="submission" date="2019-01" db="EMBL/GenBank/DDBJ databases">
        <authorList>
            <person name="Chen W.-M."/>
        </authorList>
    </citation>
    <scope>NUCLEOTIDE SEQUENCE [LARGE SCALE GENOMIC DNA]</scope>
    <source>
        <strain evidence="5 6">HPM-16</strain>
    </source>
</reference>
<dbReference type="Proteomes" id="UP000282818">
    <property type="component" value="Unassembled WGS sequence"/>
</dbReference>
<sequence>MRFFNMQISALDKLTSHGLRITLKPPRYPEFHYEPGQFVIIETKIKGEVYQRAYSLSSSPITDRALQLMVKRIPGGVVSNHLHKHMKVGEYLRISEPCGLFGQPLKRDPDKIFCYAAGSGITPLWSLIKTVLVNQPCCEVYLLYGNRREQDIIFQHEIALYERTYRERFKVKHTLSQPDSKSWFQIFSTQPPWQGARGRITHQAISNWITPDAAASEHFICGPDGMINTTERALHSAGVSGDKIHIERFGSTWSSAGSDQPVSLIIETADQKQTLTARGNQTLLDALSQHGISIPHSCRSGSCGACIAQVTEGVVTMNHHDALSKAEIDAGLVLTCQARAQSPSISLRVARQASSEQKGTQDMPKQKSFKPN</sequence>
<protein>
    <submittedName>
        <fullName evidence="5">Ferredoxin--NADP reductase</fullName>
    </submittedName>
</protein>
<dbReference type="AlphaFoldDB" id="A0A437QCV7"/>
<dbReference type="Pfam" id="PF00111">
    <property type="entry name" value="Fer2"/>
    <property type="match status" value="1"/>
</dbReference>
<dbReference type="InterPro" id="IPR008333">
    <property type="entry name" value="Cbr1-like_FAD-bd_dom"/>
</dbReference>
<dbReference type="PANTHER" id="PTHR47354:SF5">
    <property type="entry name" value="PROTEIN RFBI"/>
    <property type="match status" value="1"/>
</dbReference>
<dbReference type="PRINTS" id="PR00406">
    <property type="entry name" value="CYTB5RDTASE"/>
</dbReference>
<evidence type="ECO:0000256" key="2">
    <source>
        <dbReference type="SAM" id="MobiDB-lite"/>
    </source>
</evidence>
<dbReference type="PANTHER" id="PTHR47354">
    <property type="entry name" value="NADH OXIDOREDUCTASE HCR"/>
    <property type="match status" value="1"/>
</dbReference>